<reference evidence="1 2" key="1">
    <citation type="journal article" date="2016" name="Nat. Commun.">
        <title>Thousands of microbial genomes shed light on interconnected biogeochemical processes in an aquifer system.</title>
        <authorList>
            <person name="Anantharaman K."/>
            <person name="Brown C.T."/>
            <person name="Hug L.A."/>
            <person name="Sharon I."/>
            <person name="Castelle C.J."/>
            <person name="Probst A.J."/>
            <person name="Thomas B.C."/>
            <person name="Singh A."/>
            <person name="Wilkins M.J."/>
            <person name="Karaoz U."/>
            <person name="Brodie E.L."/>
            <person name="Williams K.H."/>
            <person name="Hubbard S.S."/>
            <person name="Banfield J.F."/>
        </authorList>
    </citation>
    <scope>NUCLEOTIDE SEQUENCE [LARGE SCALE GENOMIC DNA]</scope>
</reference>
<dbReference type="EMBL" id="MGIV01000012">
    <property type="protein sequence ID" value="OGM94606.1"/>
    <property type="molecule type" value="Genomic_DNA"/>
</dbReference>
<accession>A0A1F8E1F0</accession>
<sequence length="188" mass="21039">MGIGNFISSAIKNYKDGEYNVALSLTCSALDATAKKINPSLSNNKRIKKFISDNMRIVSFFGLPGISCGGLRIDCDSIPEIKKDAQNRVGLEDIIYHAIRCNLIHECRPDPRIKFTAHTHIGDGKDGKFFLPSQILNGLIFSVLLQEANAEERVGFKMEIKLPNKIYDINELWGKKKELMPVMIGLIK</sequence>
<gene>
    <name evidence="1" type="ORF">A2610_01335</name>
</gene>
<protein>
    <submittedName>
        <fullName evidence="1">Uncharacterized protein</fullName>
    </submittedName>
</protein>
<evidence type="ECO:0000313" key="1">
    <source>
        <dbReference type="EMBL" id="OGM94606.1"/>
    </source>
</evidence>
<name>A0A1F8E1F0_9BACT</name>
<organism evidence="1 2">
    <name type="scientific">Candidatus Wolfebacteria bacterium RIFOXYD1_FULL_48_65</name>
    <dbReference type="NCBI Taxonomy" id="1802561"/>
    <lineage>
        <taxon>Bacteria</taxon>
        <taxon>Candidatus Wolfeibacteriota</taxon>
    </lineage>
</organism>
<dbReference type="AlphaFoldDB" id="A0A1F8E1F0"/>
<comment type="caution">
    <text evidence="1">The sequence shown here is derived from an EMBL/GenBank/DDBJ whole genome shotgun (WGS) entry which is preliminary data.</text>
</comment>
<proteinExistence type="predicted"/>
<evidence type="ECO:0000313" key="2">
    <source>
        <dbReference type="Proteomes" id="UP000179057"/>
    </source>
</evidence>
<dbReference type="Proteomes" id="UP000179057">
    <property type="component" value="Unassembled WGS sequence"/>
</dbReference>